<comment type="subcellular location">
    <subcellularLocation>
        <location evidence="1">Cell inner membrane</location>
        <topology evidence="1">Multi-pass membrane protein</topology>
    </subcellularLocation>
    <subcellularLocation>
        <location evidence="7">Cell membrane</location>
        <topology evidence="7">Multi-pass membrane protein</topology>
    </subcellularLocation>
</comment>
<dbReference type="PANTHER" id="PTHR30341">
    <property type="entry name" value="SODIUM ION/PROTON ANTIPORTER NHAA-RELATED"/>
    <property type="match status" value="1"/>
</dbReference>
<dbReference type="Proteomes" id="UP001360424">
    <property type="component" value="Chromosome"/>
</dbReference>
<reference evidence="8" key="1">
    <citation type="submission" date="2023-09" db="EMBL/GenBank/DDBJ databases">
        <title>Genomes of two closely related lineages of the louse Polyplax serrata with different host specificities.</title>
        <authorList>
            <person name="Martinu J."/>
            <person name="Tarabai H."/>
            <person name="Stefka J."/>
            <person name="Hypsa V."/>
        </authorList>
    </citation>
    <scope>NUCLEOTIDE SEQUENCE [LARGE SCALE GENOMIC DNA]</scope>
    <source>
        <strain evidence="8">HR10_N</strain>
    </source>
</reference>
<proteinExistence type="inferred from homology"/>
<keyword evidence="2 7" id="KW-1003">Cell membrane</keyword>
<keyword evidence="3 7" id="KW-0812">Transmembrane</keyword>
<feature type="transmembrane region" description="Helical" evidence="7">
    <location>
        <begin position="207"/>
        <end position="239"/>
    </location>
</feature>
<feature type="transmembrane region" description="Helical" evidence="7">
    <location>
        <begin position="362"/>
        <end position="381"/>
    </location>
</feature>
<feature type="transmembrane region" description="Helical" evidence="7">
    <location>
        <begin position="329"/>
        <end position="350"/>
    </location>
</feature>
<name>A0ABZ2GXF8_9GAMM</name>
<dbReference type="Gene3D" id="1.20.1530.10">
    <property type="entry name" value="Na+/H+ antiporter like domain"/>
    <property type="match status" value="1"/>
</dbReference>
<feature type="transmembrane region" description="Helical" evidence="7">
    <location>
        <begin position="95"/>
        <end position="115"/>
    </location>
</feature>
<keyword evidence="7" id="KW-0406">Ion transport</keyword>
<dbReference type="HAMAP" id="MF_01844">
    <property type="entry name" value="NhaA"/>
    <property type="match status" value="1"/>
</dbReference>
<evidence type="ECO:0000256" key="6">
    <source>
        <dbReference type="ARBA" id="ARBA00023201"/>
    </source>
</evidence>
<feature type="transmembrane region" description="Helical" evidence="7">
    <location>
        <begin position="51"/>
        <end position="75"/>
    </location>
</feature>
<evidence type="ECO:0000256" key="5">
    <source>
        <dbReference type="ARBA" id="ARBA00023136"/>
    </source>
</evidence>
<keyword evidence="7" id="KW-0050">Antiport</keyword>
<dbReference type="Pfam" id="PF06965">
    <property type="entry name" value="Na_H_antiport_1"/>
    <property type="match status" value="1"/>
</dbReference>
<evidence type="ECO:0000256" key="2">
    <source>
        <dbReference type="ARBA" id="ARBA00022475"/>
    </source>
</evidence>
<dbReference type="RefSeq" id="WP_338521758.1">
    <property type="nucleotide sequence ID" value="NZ_CP135136.1"/>
</dbReference>
<evidence type="ECO:0000313" key="9">
    <source>
        <dbReference type="Proteomes" id="UP001360424"/>
    </source>
</evidence>
<dbReference type="PANTHER" id="PTHR30341:SF0">
    <property type="entry name" value="NA(+)_H(+) ANTIPORTER NHAA"/>
    <property type="match status" value="1"/>
</dbReference>
<keyword evidence="7" id="KW-0915">Sodium</keyword>
<evidence type="ECO:0000256" key="7">
    <source>
        <dbReference type="HAMAP-Rule" id="MF_01844"/>
    </source>
</evidence>
<keyword evidence="7" id="KW-0813">Transport</keyword>
<feature type="transmembrane region" description="Helical" evidence="7">
    <location>
        <begin position="15"/>
        <end position="39"/>
    </location>
</feature>
<feature type="transmembrane region" description="Helical" evidence="7">
    <location>
        <begin position="182"/>
        <end position="201"/>
    </location>
</feature>
<comment type="function">
    <text evidence="7">Na(+)/H(+) antiporter that extrudes sodium in exchange for external protons.</text>
</comment>
<dbReference type="InterPro" id="IPR023171">
    <property type="entry name" value="Na/H_antiporter_dom_sf"/>
</dbReference>
<keyword evidence="9" id="KW-1185">Reference proteome</keyword>
<keyword evidence="5 7" id="KW-0472">Membrane</keyword>
<gene>
    <name evidence="7" type="primary">nhaA</name>
    <name evidence="8" type="ORF">RQL38_00570</name>
</gene>
<keyword evidence="6 7" id="KW-0739">Sodium transport</keyword>
<dbReference type="InterPro" id="IPR004670">
    <property type="entry name" value="NhaA"/>
</dbReference>
<organism evidence="8 9">
    <name type="scientific">Candidatus Legionella polyplacis</name>
    <dbReference type="NCBI Taxonomy" id="2005262"/>
    <lineage>
        <taxon>Bacteria</taxon>
        <taxon>Pseudomonadati</taxon>
        <taxon>Pseudomonadota</taxon>
        <taxon>Gammaproteobacteria</taxon>
        <taxon>Legionellales</taxon>
        <taxon>Legionellaceae</taxon>
        <taxon>Legionella</taxon>
    </lineage>
</organism>
<evidence type="ECO:0000313" key="8">
    <source>
        <dbReference type="EMBL" id="WWR12122.1"/>
    </source>
</evidence>
<protein>
    <recommendedName>
        <fullName evidence="7">Na(+)/H(+) antiporter NhaA</fullName>
    </recommendedName>
    <alternativeName>
        <fullName evidence="7">Sodium/proton antiporter NhaA</fullName>
    </alternativeName>
</protein>
<feature type="transmembrane region" description="Helical" evidence="7">
    <location>
        <begin position="251"/>
        <end position="273"/>
    </location>
</feature>
<evidence type="ECO:0000256" key="1">
    <source>
        <dbReference type="ARBA" id="ARBA00004429"/>
    </source>
</evidence>
<sequence length="392" mass="44892">MNKLCHKEFANLEKIGSLLVFIFALFAIILSNSPYCYFYEKALNYVVRIKIFNFLVAKSFLSLVNDGLMIIYFVLVGLEVIDVLIENFLVNKVSMLIFNIVVFSGLVFPAFVFFIFNKNYIEYLKGWSIPISTDIVFSSSVINFLDPYVSYSLKSLLTVISVFDDIQSMIVISIFYSKKVPLFLGLFLISIILIYLFYFNFKSSLLFITIGFFSLFFLFKSGVHGVLSGIIISIIVSKYKNLNFLIYFKKYLKYFVTFFILPIFALVNSGIVFVNFNFSMLLHPIFLGVFFGLLVGKQIGIFLPLFFFIKIKCLLKLDSNIKSLDIYGISLLCGIGFTMSIFIGSISYHYDLYYMTLAKEGIFLGSFCSGMLGIFVLNNVSTRRNDNLVKKC</sequence>
<accession>A0ABZ2GXF8</accession>
<comment type="similarity">
    <text evidence="7">Belongs to the NhaA Na(+)/H(+) (TC 2.A.33) antiporter family.</text>
</comment>
<dbReference type="EMBL" id="CP135136">
    <property type="protein sequence ID" value="WWR12122.1"/>
    <property type="molecule type" value="Genomic_DNA"/>
</dbReference>
<evidence type="ECO:0000256" key="3">
    <source>
        <dbReference type="ARBA" id="ARBA00022692"/>
    </source>
</evidence>
<evidence type="ECO:0000256" key="4">
    <source>
        <dbReference type="ARBA" id="ARBA00022989"/>
    </source>
</evidence>
<comment type="catalytic activity">
    <reaction evidence="7">
        <text>Na(+)(in) + 2 H(+)(out) = Na(+)(out) + 2 H(+)(in)</text>
        <dbReference type="Rhea" id="RHEA:29251"/>
        <dbReference type="ChEBI" id="CHEBI:15378"/>
        <dbReference type="ChEBI" id="CHEBI:29101"/>
    </reaction>
</comment>
<feature type="transmembrane region" description="Helical" evidence="7">
    <location>
        <begin position="285"/>
        <end position="309"/>
    </location>
</feature>
<keyword evidence="4 7" id="KW-1133">Transmembrane helix</keyword>